<dbReference type="PANTHER" id="PTHR30069:SF53">
    <property type="entry name" value="COLICIN I RECEPTOR-RELATED"/>
    <property type="match status" value="1"/>
</dbReference>
<keyword evidence="5" id="KW-1185">Reference proteome</keyword>
<evidence type="ECO:0000256" key="1">
    <source>
        <dbReference type="ARBA" id="ARBA00022729"/>
    </source>
</evidence>
<proteinExistence type="inferred from homology"/>
<comment type="caution">
    <text evidence="4">The sequence shown here is derived from an EMBL/GenBank/DDBJ whole genome shotgun (WGS) entry which is preliminary data.</text>
</comment>
<organism evidence="4 5">
    <name type="scientific">Hymenobacter algoricola</name>
    <dbReference type="NCBI Taxonomy" id="486267"/>
    <lineage>
        <taxon>Bacteria</taxon>
        <taxon>Pseudomonadati</taxon>
        <taxon>Bacteroidota</taxon>
        <taxon>Cytophagia</taxon>
        <taxon>Cytophagales</taxon>
        <taxon>Hymenobacteraceae</taxon>
        <taxon>Hymenobacter</taxon>
    </lineage>
</organism>
<keyword evidence="2" id="KW-1134">Transmembrane beta strand</keyword>
<keyword evidence="2" id="KW-0812">Transmembrane</keyword>
<dbReference type="PROSITE" id="PS52016">
    <property type="entry name" value="TONB_DEPENDENT_REC_3"/>
    <property type="match status" value="1"/>
</dbReference>
<dbReference type="SUPFAM" id="SSF49478">
    <property type="entry name" value="Cna protein B-type domain"/>
    <property type="match status" value="1"/>
</dbReference>
<dbReference type="Proteomes" id="UP001499909">
    <property type="component" value="Unassembled WGS sequence"/>
</dbReference>
<dbReference type="SUPFAM" id="SSF56935">
    <property type="entry name" value="Porins"/>
    <property type="match status" value="1"/>
</dbReference>
<comment type="similarity">
    <text evidence="2">Belongs to the TonB-dependent receptor family.</text>
</comment>
<dbReference type="EMBL" id="BAABDH010000003">
    <property type="protein sequence ID" value="GAA3918456.1"/>
    <property type="molecule type" value="Genomic_DNA"/>
</dbReference>
<gene>
    <name evidence="4" type="ORF">GCM10022406_01340</name>
</gene>
<sequence>MKHSRLPAAWAAALALVLLLTAFRRPADDGFIQRLQAQLTRFYTATYPEKAYLHLDKGIYAAGETLWFKAYLVDAAQHQPDTLSRVLYVDLLTPENKVLTQRILALRRGTAPGDIDLDAGLAPGTYTVRAYTSWMRNAGAGYFFQRPITVLAAGRVSRLPAAAPLTGLDVQFFPEGGQLVAGLASTVALKATGAYGEGVEVSGEVQDDQGTPVVSFRSQRLGMGRFQFTPEAGRQYKAVLRQPASSRSSYALPAAQPTGFAMQVLDMDTYFQLAVQRRALAPAAEPITLVAQVRGQLAYAAQGVMKDANAFVVRVPKDKFPAGIAHFTLFDGQNRARCERLVFVHTAPDLRLTLQPDQASYGPRDKITVRIAATDAAGRPVAGQFSLAVNNAALVPADSGATDIRTYLLLDSDLRGRVETPGSYFANNLPATRQALDNLLLTQGWRRFVWPDLLAGRLGTRPYPLEQSLSLSGLVLGNKKVPAPGATVTLFRLGAEKDVAQATTDSTGRFLFSNFDGRDTARLMVQAAPAKGLRNPVIQLDRLIPEVVTLPVRPLTPDSEVQAAYLKGSRRQIAQQQQYQARGKSILLDNVTVKANRPLPPDPRRIYGRADAVVATKDIVASATYTNVLQLLQGRVPGVLITGTPNDMHARIRGINTINTSNEALYVLDGIPIDASRLTSIIVQDVATVEVLKSSSAAIFGARAGTGVISILTRQGAPEYGYSGGEADRGLLGYALPNFQPVREFYVPAYGDKSTPATDYRSATLYWNPDVRTDAAGQASVSFYASDETGPFQLMLEGLTDTGQAGRSTAGFRVAAAR</sequence>
<protein>
    <submittedName>
        <fullName evidence="4">Plug domain-containing protein</fullName>
    </submittedName>
</protein>
<evidence type="ECO:0000313" key="5">
    <source>
        <dbReference type="Proteomes" id="UP001499909"/>
    </source>
</evidence>
<dbReference type="InterPro" id="IPR037066">
    <property type="entry name" value="Plug_dom_sf"/>
</dbReference>
<evidence type="ECO:0000313" key="4">
    <source>
        <dbReference type="EMBL" id="GAA3918456.1"/>
    </source>
</evidence>
<feature type="domain" description="TonB-dependent receptor plug" evidence="3">
    <location>
        <begin position="613"/>
        <end position="708"/>
    </location>
</feature>
<keyword evidence="2" id="KW-0472">Membrane</keyword>
<dbReference type="RefSeq" id="WP_345108597.1">
    <property type="nucleotide sequence ID" value="NZ_BAABDH010000003.1"/>
</dbReference>
<dbReference type="PANTHER" id="PTHR30069">
    <property type="entry name" value="TONB-DEPENDENT OUTER MEMBRANE RECEPTOR"/>
    <property type="match status" value="1"/>
</dbReference>
<keyword evidence="2" id="KW-0998">Cell outer membrane</keyword>
<dbReference type="InterPro" id="IPR012910">
    <property type="entry name" value="Plug_dom"/>
</dbReference>
<dbReference type="InterPro" id="IPR039426">
    <property type="entry name" value="TonB-dep_rcpt-like"/>
</dbReference>
<reference evidence="5" key="1">
    <citation type="journal article" date="2019" name="Int. J. Syst. Evol. Microbiol.">
        <title>The Global Catalogue of Microorganisms (GCM) 10K type strain sequencing project: providing services to taxonomists for standard genome sequencing and annotation.</title>
        <authorList>
            <consortium name="The Broad Institute Genomics Platform"/>
            <consortium name="The Broad Institute Genome Sequencing Center for Infectious Disease"/>
            <person name="Wu L."/>
            <person name="Ma J."/>
        </authorList>
    </citation>
    <scope>NUCLEOTIDE SEQUENCE [LARGE SCALE GENOMIC DNA]</scope>
    <source>
        <strain evidence="5">JCM 17214</strain>
    </source>
</reference>
<evidence type="ECO:0000256" key="2">
    <source>
        <dbReference type="PROSITE-ProRule" id="PRU01360"/>
    </source>
</evidence>
<evidence type="ECO:0000259" key="3">
    <source>
        <dbReference type="Pfam" id="PF07715"/>
    </source>
</evidence>
<keyword evidence="2" id="KW-0813">Transport</keyword>
<keyword evidence="1" id="KW-0732">Signal</keyword>
<dbReference type="Gene3D" id="2.60.40.1930">
    <property type="match status" value="1"/>
</dbReference>
<comment type="subcellular location">
    <subcellularLocation>
        <location evidence="2">Cell outer membrane</location>
        <topology evidence="2">Multi-pass membrane protein</topology>
    </subcellularLocation>
</comment>
<dbReference type="Gene3D" id="2.170.130.10">
    <property type="entry name" value="TonB-dependent receptor, plug domain"/>
    <property type="match status" value="1"/>
</dbReference>
<accession>A0ABP7MAX9</accession>
<dbReference type="Pfam" id="PF07715">
    <property type="entry name" value="Plug"/>
    <property type="match status" value="1"/>
</dbReference>
<name>A0ABP7MAX9_9BACT</name>